<dbReference type="Gene3D" id="3.40.50.1820">
    <property type="entry name" value="alpha/beta hydrolase"/>
    <property type="match status" value="1"/>
</dbReference>
<name>A0A4Y7U4F2_9FLAO</name>
<dbReference type="AlphaFoldDB" id="A0A4Y7U4F2"/>
<comment type="caution">
    <text evidence="1">The sequence shown here is derived from an EMBL/GenBank/DDBJ whole genome shotgun (WGS) entry which is preliminary data.</text>
</comment>
<evidence type="ECO:0000313" key="1">
    <source>
        <dbReference type="EMBL" id="TEB41305.1"/>
    </source>
</evidence>
<reference evidence="1 2" key="1">
    <citation type="journal article" date="2018" name="Syst. Appl. Microbiol.">
        <title>Flavobacterium circumlabens sp. nov. and Flavobacterium cupreum sp. nov., two psychrotrophic species isolated from Antarctic environmental samples.</title>
        <authorList>
            <person name="Kralova S."/>
            <person name="Busse H.J."/>
            <person name="Svec P."/>
            <person name="Maslanova I."/>
            <person name="Stankova E."/>
            <person name="Bartak M."/>
            <person name="Sedlacek I."/>
        </authorList>
    </citation>
    <scope>NUCLEOTIDE SEQUENCE [LARGE SCALE GENOMIC DNA]</scope>
    <source>
        <strain evidence="1 2">CCM 8828</strain>
    </source>
</reference>
<dbReference type="InterPro" id="IPR029058">
    <property type="entry name" value="AB_hydrolase_fold"/>
</dbReference>
<dbReference type="EMBL" id="QWDN01000357">
    <property type="protein sequence ID" value="TEB41305.1"/>
    <property type="molecule type" value="Genomic_DNA"/>
</dbReference>
<dbReference type="Proteomes" id="UP000298340">
    <property type="component" value="Unassembled WGS sequence"/>
</dbReference>
<keyword evidence="1" id="KW-0378">Hydrolase</keyword>
<evidence type="ECO:0000313" key="2">
    <source>
        <dbReference type="Proteomes" id="UP000298340"/>
    </source>
</evidence>
<organism evidence="1 2">
    <name type="scientific">Flavobacterium circumlabens</name>
    <dbReference type="NCBI Taxonomy" id="2133765"/>
    <lineage>
        <taxon>Bacteria</taxon>
        <taxon>Pseudomonadati</taxon>
        <taxon>Bacteroidota</taxon>
        <taxon>Flavobacteriia</taxon>
        <taxon>Flavobacteriales</taxon>
        <taxon>Flavobacteriaceae</taxon>
        <taxon>Flavobacterium</taxon>
    </lineage>
</organism>
<sequence>KTQKAIPNAKLVEVPNTGHLPHIESFDSFIKPLIVFLKQ</sequence>
<feature type="non-terminal residue" evidence="1">
    <location>
        <position position="1"/>
    </location>
</feature>
<proteinExistence type="predicted"/>
<protein>
    <submittedName>
        <fullName evidence="1">Alpha/beta hydrolase</fullName>
    </submittedName>
</protein>
<dbReference type="RefSeq" id="WP_371311659.1">
    <property type="nucleotide sequence ID" value="NZ_QWDN01000357.1"/>
</dbReference>
<dbReference type="SUPFAM" id="SSF53474">
    <property type="entry name" value="alpha/beta-Hydrolases"/>
    <property type="match status" value="1"/>
</dbReference>
<dbReference type="GO" id="GO:0016787">
    <property type="term" value="F:hydrolase activity"/>
    <property type="evidence" value="ECO:0007669"/>
    <property type="project" value="UniProtKB-KW"/>
</dbReference>
<gene>
    <name evidence="1" type="ORF">D0809_26215</name>
</gene>
<accession>A0A4Y7U4F2</accession>